<evidence type="ECO:0000313" key="1">
    <source>
        <dbReference type="EMBL" id="WIY47177.1"/>
    </source>
</evidence>
<accession>A0ABY9AJY6</accession>
<reference evidence="1 2" key="1">
    <citation type="submission" date="2023-06" db="EMBL/GenBank/DDBJ databases">
        <authorList>
            <person name="Ham H."/>
            <person name="Park D.S."/>
        </authorList>
    </citation>
    <scope>NUCLEOTIDE SEQUENCE [LARGE SCALE GENOMIC DNA]</scope>
    <source>
        <strain evidence="1 2">KACC 17005</strain>
    </source>
</reference>
<protein>
    <submittedName>
        <fullName evidence="1">DUF2789 domain-containing protein</fullName>
    </submittedName>
</protein>
<dbReference type="RefSeq" id="WP_011796455.1">
    <property type="nucleotide sequence ID" value="NZ_CP023687.1"/>
</dbReference>
<dbReference type="GeneID" id="79793086"/>
<evidence type="ECO:0000313" key="2">
    <source>
        <dbReference type="Proteomes" id="UP001242732"/>
    </source>
</evidence>
<keyword evidence="2" id="KW-1185">Reference proteome</keyword>
<dbReference type="EMBL" id="CP127363">
    <property type="protein sequence ID" value="WIY47177.1"/>
    <property type="molecule type" value="Genomic_DNA"/>
</dbReference>
<dbReference type="Pfam" id="PF10982">
    <property type="entry name" value="DUF2789"/>
    <property type="match status" value="1"/>
</dbReference>
<proteinExistence type="predicted"/>
<name>A0ABY9AJY6_PARCI</name>
<dbReference type="Gene3D" id="1.10.10.1130">
    <property type="entry name" value="Uncharacterised protein PF10982, DUF2789"/>
    <property type="match status" value="1"/>
</dbReference>
<gene>
    <name evidence="1" type="ORF">QRO08_15140</name>
</gene>
<organism evidence="1 2">
    <name type="scientific">Paracidovorax citrulli</name>
    <name type="common">Acidovorax citrulli</name>
    <dbReference type="NCBI Taxonomy" id="80869"/>
    <lineage>
        <taxon>Bacteria</taxon>
        <taxon>Pseudomonadati</taxon>
        <taxon>Pseudomonadota</taxon>
        <taxon>Betaproteobacteria</taxon>
        <taxon>Burkholderiales</taxon>
        <taxon>Comamonadaceae</taxon>
        <taxon>Paracidovorax</taxon>
    </lineage>
</organism>
<sequence length="97" mass="10731">MITTEPTMTNLFLQLGLEESPDAITRFIHTHQLGAGVQVADAPFWNDAQRQFLAEQLKADAPWAMVVDQFNEALHADAVERRTEAEVPGSAEAVPTR</sequence>
<dbReference type="InterPro" id="IPR038086">
    <property type="entry name" value="DUF2789_sf"/>
</dbReference>
<dbReference type="InterPro" id="IPR021250">
    <property type="entry name" value="DUF2789"/>
</dbReference>
<dbReference type="Proteomes" id="UP001242732">
    <property type="component" value="Chromosome"/>
</dbReference>